<evidence type="ECO:0000313" key="1">
    <source>
        <dbReference type="EMBL" id="MFC3208100.1"/>
    </source>
</evidence>
<protein>
    <recommendedName>
        <fullName evidence="3">Transcriptional regulator</fullName>
    </recommendedName>
</protein>
<dbReference type="Proteomes" id="UP001595583">
    <property type="component" value="Unassembled WGS sequence"/>
</dbReference>
<evidence type="ECO:0008006" key="3">
    <source>
        <dbReference type="Google" id="ProtNLM"/>
    </source>
</evidence>
<comment type="caution">
    <text evidence="1">The sequence shown here is derived from an EMBL/GenBank/DDBJ whole genome shotgun (WGS) entry which is preliminary data.</text>
</comment>
<dbReference type="RefSeq" id="WP_378222922.1">
    <property type="nucleotide sequence ID" value="NZ_JBHRTK010000016.1"/>
</dbReference>
<organism evidence="1 2">
    <name type="scientific">Aquamicrobium soli</name>
    <dbReference type="NCBI Taxonomy" id="1811518"/>
    <lineage>
        <taxon>Bacteria</taxon>
        <taxon>Pseudomonadati</taxon>
        <taxon>Pseudomonadota</taxon>
        <taxon>Alphaproteobacteria</taxon>
        <taxon>Hyphomicrobiales</taxon>
        <taxon>Phyllobacteriaceae</taxon>
        <taxon>Aquamicrobium</taxon>
    </lineage>
</organism>
<reference evidence="2" key="1">
    <citation type="journal article" date="2019" name="Int. J. Syst. Evol. Microbiol.">
        <title>The Global Catalogue of Microorganisms (GCM) 10K type strain sequencing project: providing services to taxonomists for standard genome sequencing and annotation.</title>
        <authorList>
            <consortium name="The Broad Institute Genomics Platform"/>
            <consortium name="The Broad Institute Genome Sequencing Center for Infectious Disease"/>
            <person name="Wu L."/>
            <person name="Ma J."/>
        </authorList>
    </citation>
    <scope>NUCLEOTIDE SEQUENCE [LARGE SCALE GENOMIC DNA]</scope>
    <source>
        <strain evidence="2">KCTC 52165</strain>
    </source>
</reference>
<proteinExistence type="predicted"/>
<sequence>MARKQKSPRERAARALCSYFDIPENTMFRGRPQWEGYLEQADVALKAALSPEEWERMKAEGPDVG</sequence>
<name>A0ABV7KD49_9HYPH</name>
<gene>
    <name evidence="1" type="ORF">ACFOHJ_17900</name>
</gene>
<dbReference type="EMBL" id="JBHRTK010000016">
    <property type="protein sequence ID" value="MFC3208100.1"/>
    <property type="molecule type" value="Genomic_DNA"/>
</dbReference>
<evidence type="ECO:0000313" key="2">
    <source>
        <dbReference type="Proteomes" id="UP001595583"/>
    </source>
</evidence>
<keyword evidence="2" id="KW-1185">Reference proteome</keyword>
<accession>A0ABV7KD49</accession>